<dbReference type="KEGG" id="csph:CSPHI_09645"/>
<comment type="similarity">
    <text evidence="3">Belongs to the Maf family.</text>
</comment>
<keyword evidence="3" id="KW-0963">Cytoplasm</keyword>
<comment type="catalytic activity">
    <reaction evidence="3">
        <text>a 2'-deoxyribonucleoside 5'-triphosphate + H2O = a 2'-deoxyribonucleoside 5'-phosphate + diphosphate + H(+)</text>
        <dbReference type="Rhea" id="RHEA:44644"/>
        <dbReference type="ChEBI" id="CHEBI:15377"/>
        <dbReference type="ChEBI" id="CHEBI:15378"/>
        <dbReference type="ChEBI" id="CHEBI:33019"/>
        <dbReference type="ChEBI" id="CHEBI:61560"/>
        <dbReference type="ChEBI" id="CHEBI:65317"/>
        <dbReference type="EC" id="3.6.1.9"/>
    </reaction>
</comment>
<sequence>MILASSSPSRRLVLRRAGVDPEVIAPEVDEDAVRDRLGAAAPAEVVRALAAAKSAAVRERLDGTPRAGVDVIIACDSMLLLDGALSGKPHTAAECARRWRAQAGRAAELLTGHAVTVLRDGAVLGEHAETVATTVRFGTPAESDIAAYAATGEPLGCAGAFTLEALGGWFIDGVDGDPASVLGLSLPLLRRILAGHGLGVAPFWNLTGPSGAAG</sequence>
<comment type="function">
    <text evidence="3">Nucleoside triphosphate pyrophosphatase. May have a dual role in cell division arrest and in preventing the incorporation of modified nucleotides into cellular nucleic acids.</text>
</comment>
<evidence type="ECO:0000256" key="3">
    <source>
        <dbReference type="HAMAP-Rule" id="MF_00528"/>
    </source>
</evidence>
<evidence type="ECO:0000256" key="2">
    <source>
        <dbReference type="ARBA" id="ARBA00022801"/>
    </source>
</evidence>
<comment type="caution">
    <text evidence="3">Lacks conserved residue(s) required for the propagation of feature annotation.</text>
</comment>
<dbReference type="NCBIfam" id="TIGR00172">
    <property type="entry name" value="maf"/>
    <property type="match status" value="1"/>
</dbReference>
<reference evidence="4 5" key="1">
    <citation type="submission" date="2014-08" db="EMBL/GenBank/DDBJ databases">
        <title>Complete genome sequence of Corynebacterium sphenisci CECT 5990(T) (=DSM 44792(T)), isolated from healthy wild penguins.</title>
        <authorList>
            <person name="Ruckert C."/>
            <person name="Albersmeier A."/>
            <person name="Winkler A."/>
            <person name="Kalinowski J."/>
        </authorList>
    </citation>
    <scope>NUCLEOTIDE SEQUENCE [LARGE SCALE GENOMIC DNA]</scope>
    <source>
        <strain evidence="4 5">DSM 44792</strain>
    </source>
</reference>
<dbReference type="Pfam" id="PF02545">
    <property type="entry name" value="Maf"/>
    <property type="match status" value="1"/>
</dbReference>
<dbReference type="EC" id="3.6.1.9" evidence="3"/>
<dbReference type="Gene3D" id="3.90.950.10">
    <property type="match status" value="1"/>
</dbReference>
<keyword evidence="2 3" id="KW-0378">Hydrolase</keyword>
<dbReference type="InterPro" id="IPR003697">
    <property type="entry name" value="Maf-like"/>
</dbReference>
<dbReference type="HAMAP" id="MF_00528">
    <property type="entry name" value="Maf"/>
    <property type="match status" value="1"/>
</dbReference>
<evidence type="ECO:0000256" key="1">
    <source>
        <dbReference type="ARBA" id="ARBA00001968"/>
    </source>
</evidence>
<dbReference type="EMBL" id="CP009248">
    <property type="protein sequence ID" value="APT91226.1"/>
    <property type="molecule type" value="Genomic_DNA"/>
</dbReference>
<protein>
    <recommendedName>
        <fullName evidence="3">Nucleoside triphosphate pyrophosphatase</fullName>
        <ecNumber evidence="3">3.6.1.9</ecNumber>
    </recommendedName>
    <alternativeName>
        <fullName evidence="3">Nucleotide pyrophosphatase</fullName>
        <shortName evidence="3">Nucleotide PPase</shortName>
    </alternativeName>
</protein>
<dbReference type="AlphaFoldDB" id="A0A1L7CZA6"/>
<accession>A0A1L7CZA6</accession>
<dbReference type="SUPFAM" id="SSF52972">
    <property type="entry name" value="ITPase-like"/>
    <property type="match status" value="1"/>
</dbReference>
<comment type="subcellular location">
    <subcellularLocation>
        <location evidence="3">Cytoplasm</location>
    </subcellularLocation>
</comment>
<dbReference type="Proteomes" id="UP000185469">
    <property type="component" value="Chromosome"/>
</dbReference>
<dbReference type="STRING" id="1437874.CSPHI_09645"/>
<dbReference type="GO" id="GO:0005737">
    <property type="term" value="C:cytoplasm"/>
    <property type="evidence" value="ECO:0007669"/>
    <property type="project" value="UniProtKB-SubCell"/>
</dbReference>
<evidence type="ECO:0000313" key="5">
    <source>
        <dbReference type="Proteomes" id="UP000185469"/>
    </source>
</evidence>
<dbReference type="GO" id="GO:0047429">
    <property type="term" value="F:nucleoside triphosphate diphosphatase activity"/>
    <property type="evidence" value="ECO:0007669"/>
    <property type="project" value="UniProtKB-EC"/>
</dbReference>
<feature type="active site" description="Proton acceptor" evidence="3">
    <location>
        <position position="76"/>
    </location>
</feature>
<comment type="cofactor">
    <cofactor evidence="1 3">
        <name>a divalent metal cation</name>
        <dbReference type="ChEBI" id="CHEBI:60240"/>
    </cofactor>
</comment>
<evidence type="ECO:0000313" key="4">
    <source>
        <dbReference type="EMBL" id="APT91226.1"/>
    </source>
</evidence>
<keyword evidence="3" id="KW-0546">Nucleotide metabolism</keyword>
<organism evidence="4 5">
    <name type="scientific">Corynebacterium sphenisci DSM 44792</name>
    <dbReference type="NCBI Taxonomy" id="1437874"/>
    <lineage>
        <taxon>Bacteria</taxon>
        <taxon>Bacillati</taxon>
        <taxon>Actinomycetota</taxon>
        <taxon>Actinomycetes</taxon>
        <taxon>Mycobacteriales</taxon>
        <taxon>Corynebacteriaceae</taxon>
        <taxon>Corynebacterium</taxon>
    </lineage>
</organism>
<dbReference type="CDD" id="cd00555">
    <property type="entry name" value="Maf"/>
    <property type="match status" value="1"/>
</dbReference>
<dbReference type="PANTHER" id="PTHR43213:SF5">
    <property type="entry name" value="BIFUNCTIONAL DTTP_UTP PYROPHOSPHATASE_METHYLTRANSFERASE PROTEIN-RELATED"/>
    <property type="match status" value="1"/>
</dbReference>
<keyword evidence="5" id="KW-1185">Reference proteome</keyword>
<proteinExistence type="inferred from homology"/>
<gene>
    <name evidence="4" type="ORF">CSPHI_09645</name>
</gene>
<comment type="catalytic activity">
    <reaction evidence="3">
        <text>a ribonucleoside 5'-triphosphate + H2O = a ribonucleoside 5'-phosphate + diphosphate + H(+)</text>
        <dbReference type="Rhea" id="RHEA:23996"/>
        <dbReference type="ChEBI" id="CHEBI:15377"/>
        <dbReference type="ChEBI" id="CHEBI:15378"/>
        <dbReference type="ChEBI" id="CHEBI:33019"/>
        <dbReference type="ChEBI" id="CHEBI:58043"/>
        <dbReference type="ChEBI" id="CHEBI:61557"/>
        <dbReference type="EC" id="3.6.1.9"/>
    </reaction>
</comment>
<dbReference type="PIRSF" id="PIRSF006305">
    <property type="entry name" value="Maf"/>
    <property type="match status" value="1"/>
</dbReference>
<dbReference type="PANTHER" id="PTHR43213">
    <property type="entry name" value="BIFUNCTIONAL DTTP/UTP PYROPHOSPHATASE/METHYLTRANSFERASE PROTEIN-RELATED"/>
    <property type="match status" value="1"/>
</dbReference>
<dbReference type="GO" id="GO:0009117">
    <property type="term" value="P:nucleotide metabolic process"/>
    <property type="evidence" value="ECO:0007669"/>
    <property type="project" value="UniProtKB-KW"/>
</dbReference>
<dbReference type="InterPro" id="IPR029001">
    <property type="entry name" value="ITPase-like_fam"/>
</dbReference>
<name>A0A1L7CZA6_9CORY</name>